<dbReference type="OrthoDB" id="417877at2759"/>
<keyword evidence="6" id="KW-1185">Reference proteome</keyword>
<evidence type="ECO:0000313" key="6">
    <source>
        <dbReference type="Proteomes" id="UP000256328"/>
    </source>
</evidence>
<dbReference type="SUPFAM" id="SSF51905">
    <property type="entry name" value="FAD/NAD(P)-binding domain"/>
    <property type="match status" value="1"/>
</dbReference>
<sequence length="441" mass="48782">MNMAQKADNHLSVAIVGGGLGGVALAIGLLCHGISTHIYEAAAGFGEIGAGIMHGTNSVRAIGLISPDMLNAFKKCATYNTNPAKENTFMEHRYGTDSKNGNGKKSGDSICDVQTDLPEHRWTGTKAMTSVHRARFLDEIVKIIPEGTASFRKVLVDIVESEDGVRLYFADGSQAEASTVIGCDGIKSKTREVLFRNTTPVVPQYSGVYAYRSLVPRDIALHVLGEDLATNGSLWMGYGGYWITYPVDHGEYLNVVAMPRKEDWQVTVENLVLPGTREDLLKDWVGWDSRLLKLSEHFQSYNRWAIFDLIHDERYFKGRICLLGDSAHASSPHMGAGAGMAMEDAYILSNLLAAVKDSSDLERAFEAYDSVRRPRSQNLVKLSREAAQVSELAAPGILDNFEALKHHSDQRYRWIWNVDLEAQLEEAKQIMNKHIAHSIPT</sequence>
<dbReference type="GO" id="GO:0071949">
    <property type="term" value="F:FAD binding"/>
    <property type="evidence" value="ECO:0007669"/>
    <property type="project" value="InterPro"/>
</dbReference>
<dbReference type="InterPro" id="IPR002938">
    <property type="entry name" value="FAD-bd"/>
</dbReference>
<evidence type="ECO:0000256" key="1">
    <source>
        <dbReference type="ARBA" id="ARBA00022630"/>
    </source>
</evidence>
<dbReference type="PRINTS" id="PR00420">
    <property type="entry name" value="RNGMNOXGNASE"/>
</dbReference>
<protein>
    <recommendedName>
        <fullName evidence="4">FAD-binding domain-containing protein</fullName>
    </recommendedName>
</protein>
<evidence type="ECO:0000256" key="2">
    <source>
        <dbReference type="ARBA" id="ARBA00022827"/>
    </source>
</evidence>
<name>A0A3D8SZK1_9HELO</name>
<feature type="domain" description="FAD-binding" evidence="4">
    <location>
        <begin position="313"/>
        <end position="381"/>
    </location>
</feature>
<dbReference type="PANTHER" id="PTHR46720">
    <property type="entry name" value="HYDROXYLASE, PUTATIVE (AFU_ORTHOLOGUE AFUA_3G01460)-RELATED"/>
    <property type="match status" value="1"/>
</dbReference>
<dbReference type="Gene3D" id="3.50.50.60">
    <property type="entry name" value="FAD/NAD(P)-binding domain"/>
    <property type="match status" value="1"/>
</dbReference>
<dbReference type="InterPro" id="IPR036188">
    <property type="entry name" value="FAD/NAD-bd_sf"/>
</dbReference>
<proteinExistence type="predicted"/>
<evidence type="ECO:0000259" key="4">
    <source>
        <dbReference type="Pfam" id="PF01494"/>
    </source>
</evidence>
<dbReference type="GO" id="GO:0044550">
    <property type="term" value="P:secondary metabolite biosynthetic process"/>
    <property type="evidence" value="ECO:0007669"/>
    <property type="project" value="TreeGrafter"/>
</dbReference>
<keyword evidence="2" id="KW-0274">FAD</keyword>
<dbReference type="AlphaFoldDB" id="A0A3D8SZK1"/>
<comment type="caution">
    <text evidence="5">The sequence shown here is derived from an EMBL/GenBank/DDBJ whole genome shotgun (WGS) entry which is preliminary data.</text>
</comment>
<organism evidence="5 6">
    <name type="scientific">Coleophoma crateriformis</name>
    <dbReference type="NCBI Taxonomy" id="565419"/>
    <lineage>
        <taxon>Eukaryota</taxon>
        <taxon>Fungi</taxon>
        <taxon>Dikarya</taxon>
        <taxon>Ascomycota</taxon>
        <taxon>Pezizomycotina</taxon>
        <taxon>Leotiomycetes</taxon>
        <taxon>Helotiales</taxon>
        <taxon>Dermateaceae</taxon>
        <taxon>Coleophoma</taxon>
    </lineage>
</organism>
<dbReference type="GO" id="GO:0016491">
    <property type="term" value="F:oxidoreductase activity"/>
    <property type="evidence" value="ECO:0007669"/>
    <property type="project" value="UniProtKB-KW"/>
</dbReference>
<dbReference type="Pfam" id="PF01494">
    <property type="entry name" value="FAD_binding_3"/>
    <property type="match status" value="1"/>
</dbReference>
<evidence type="ECO:0000313" key="5">
    <source>
        <dbReference type="EMBL" id="RDW91710.1"/>
    </source>
</evidence>
<accession>A0A3D8SZK1</accession>
<dbReference type="EMBL" id="PDLN01000003">
    <property type="protein sequence ID" value="RDW91710.1"/>
    <property type="molecule type" value="Genomic_DNA"/>
</dbReference>
<dbReference type="SUPFAM" id="SSF54373">
    <property type="entry name" value="FAD-linked reductases, C-terminal domain"/>
    <property type="match status" value="1"/>
</dbReference>
<keyword evidence="3" id="KW-0560">Oxidoreductase</keyword>
<dbReference type="InterPro" id="IPR051104">
    <property type="entry name" value="FAD_monoxygenase"/>
</dbReference>
<dbReference type="PANTHER" id="PTHR46720:SF3">
    <property type="entry name" value="FAD-BINDING DOMAIN-CONTAINING PROTEIN-RELATED"/>
    <property type="match status" value="1"/>
</dbReference>
<evidence type="ECO:0000256" key="3">
    <source>
        <dbReference type="ARBA" id="ARBA00023002"/>
    </source>
</evidence>
<keyword evidence="1" id="KW-0285">Flavoprotein</keyword>
<dbReference type="Proteomes" id="UP000256328">
    <property type="component" value="Unassembled WGS sequence"/>
</dbReference>
<reference evidence="5 6" key="1">
    <citation type="journal article" date="2018" name="IMA Fungus">
        <title>IMA Genome-F 9: Draft genome sequence of Annulohypoxylon stygium, Aspergillus mulundensis, Berkeleyomyces basicola (syn. Thielaviopsis basicola), Ceratocystis smalleyi, two Cercospora beticola strains, Coleophoma cylindrospora, Fusarium fracticaudum, Phialophora cf. hyalina, and Morchella septimelata.</title>
        <authorList>
            <person name="Wingfield B.D."/>
            <person name="Bills G.F."/>
            <person name="Dong Y."/>
            <person name="Huang W."/>
            <person name="Nel W.J."/>
            <person name="Swalarsk-Parry B.S."/>
            <person name="Vaghefi N."/>
            <person name="Wilken P.M."/>
            <person name="An Z."/>
            <person name="de Beer Z.W."/>
            <person name="De Vos L."/>
            <person name="Chen L."/>
            <person name="Duong T.A."/>
            <person name="Gao Y."/>
            <person name="Hammerbacher A."/>
            <person name="Kikkert J.R."/>
            <person name="Li Y."/>
            <person name="Li H."/>
            <person name="Li K."/>
            <person name="Li Q."/>
            <person name="Liu X."/>
            <person name="Ma X."/>
            <person name="Naidoo K."/>
            <person name="Pethybridge S.J."/>
            <person name="Sun J."/>
            <person name="Steenkamp E.T."/>
            <person name="van der Nest M.A."/>
            <person name="van Wyk S."/>
            <person name="Wingfield M.J."/>
            <person name="Xiong C."/>
            <person name="Yue Q."/>
            <person name="Zhang X."/>
        </authorList>
    </citation>
    <scope>NUCLEOTIDE SEQUENCE [LARGE SCALE GENOMIC DNA]</scope>
    <source>
        <strain evidence="5 6">BP5796</strain>
    </source>
</reference>
<gene>
    <name evidence="5" type="ORF">BP5796_02875</name>
</gene>